<dbReference type="Proteomes" id="UP001596031">
    <property type="component" value="Unassembled WGS sequence"/>
</dbReference>
<keyword evidence="3 4" id="KW-0408">Iron</keyword>
<feature type="domain" description="Cytochrome c" evidence="6">
    <location>
        <begin position="77"/>
        <end position="163"/>
    </location>
</feature>
<evidence type="ECO:0000256" key="2">
    <source>
        <dbReference type="ARBA" id="ARBA00022723"/>
    </source>
</evidence>
<dbReference type="PROSITE" id="PS51007">
    <property type="entry name" value="CYTC"/>
    <property type="match status" value="1"/>
</dbReference>
<evidence type="ECO:0000256" key="4">
    <source>
        <dbReference type="PROSITE-ProRule" id="PRU00433"/>
    </source>
</evidence>
<accession>A0ABW0PIZ7</accession>
<evidence type="ECO:0000259" key="6">
    <source>
        <dbReference type="PROSITE" id="PS51007"/>
    </source>
</evidence>
<organism evidence="7 8">
    <name type="scientific">Massilia jejuensis</name>
    <dbReference type="NCBI Taxonomy" id="648894"/>
    <lineage>
        <taxon>Bacteria</taxon>
        <taxon>Pseudomonadati</taxon>
        <taxon>Pseudomonadota</taxon>
        <taxon>Betaproteobacteria</taxon>
        <taxon>Burkholderiales</taxon>
        <taxon>Oxalobacteraceae</taxon>
        <taxon>Telluria group</taxon>
        <taxon>Massilia</taxon>
    </lineage>
</organism>
<evidence type="ECO:0000256" key="5">
    <source>
        <dbReference type="SAM" id="MobiDB-lite"/>
    </source>
</evidence>
<evidence type="ECO:0000256" key="1">
    <source>
        <dbReference type="ARBA" id="ARBA00022617"/>
    </source>
</evidence>
<dbReference type="Gene3D" id="1.10.760.10">
    <property type="entry name" value="Cytochrome c-like domain"/>
    <property type="match status" value="1"/>
</dbReference>
<dbReference type="InterPro" id="IPR036909">
    <property type="entry name" value="Cyt_c-like_dom_sf"/>
</dbReference>
<name>A0ABW0PIZ7_9BURK</name>
<keyword evidence="2 4" id="KW-0479">Metal-binding</keyword>
<reference evidence="8" key="1">
    <citation type="journal article" date="2019" name="Int. J. Syst. Evol. Microbiol.">
        <title>The Global Catalogue of Microorganisms (GCM) 10K type strain sequencing project: providing services to taxonomists for standard genome sequencing and annotation.</title>
        <authorList>
            <consortium name="The Broad Institute Genomics Platform"/>
            <consortium name="The Broad Institute Genome Sequencing Center for Infectious Disease"/>
            <person name="Wu L."/>
            <person name="Ma J."/>
        </authorList>
    </citation>
    <scope>NUCLEOTIDE SEQUENCE [LARGE SCALE GENOMIC DNA]</scope>
    <source>
        <strain evidence="8">CCUG 38813</strain>
    </source>
</reference>
<evidence type="ECO:0000313" key="8">
    <source>
        <dbReference type="Proteomes" id="UP001596031"/>
    </source>
</evidence>
<dbReference type="EMBL" id="JBHSMS010000034">
    <property type="protein sequence ID" value="MFC5511472.1"/>
    <property type="molecule type" value="Genomic_DNA"/>
</dbReference>
<protein>
    <submittedName>
        <fullName evidence="7">C-type cytochrome</fullName>
    </submittedName>
</protein>
<keyword evidence="1 4" id="KW-0349">Heme</keyword>
<proteinExistence type="predicted"/>
<dbReference type="RefSeq" id="WP_379720170.1">
    <property type="nucleotide sequence ID" value="NZ_JBHSMS010000034.1"/>
</dbReference>
<dbReference type="Pfam" id="PF13442">
    <property type="entry name" value="Cytochrome_CBB3"/>
    <property type="match status" value="1"/>
</dbReference>
<dbReference type="InterPro" id="IPR009056">
    <property type="entry name" value="Cyt_c-like_dom"/>
</dbReference>
<feature type="region of interest" description="Disordered" evidence="5">
    <location>
        <begin position="175"/>
        <end position="194"/>
    </location>
</feature>
<keyword evidence="8" id="KW-1185">Reference proteome</keyword>
<evidence type="ECO:0000313" key="7">
    <source>
        <dbReference type="EMBL" id="MFC5511472.1"/>
    </source>
</evidence>
<feature type="compositionally biased region" description="Low complexity" evidence="5">
    <location>
        <begin position="182"/>
        <end position="194"/>
    </location>
</feature>
<evidence type="ECO:0000256" key="3">
    <source>
        <dbReference type="ARBA" id="ARBA00023004"/>
    </source>
</evidence>
<sequence>MPSNRTRLILKTAAATLVLAGLAAAAGGALVLRAGWYDTTATSQHLQPVHSVLELGMRYSVRNHSSEVKVPPLGAPQQVARGALVYAAHCAQCHGGPGSAQAKLGQSMQPLPGPLIDAGARWQPRELYWITKHGIKMSGMPAWQFHMSDADLWAVVAFMGVLPSLSARDYAQATGRPNVTETPATAPTTAGAVQ</sequence>
<dbReference type="SUPFAM" id="SSF46626">
    <property type="entry name" value="Cytochrome c"/>
    <property type="match status" value="1"/>
</dbReference>
<comment type="caution">
    <text evidence="7">The sequence shown here is derived from an EMBL/GenBank/DDBJ whole genome shotgun (WGS) entry which is preliminary data.</text>
</comment>
<gene>
    <name evidence="7" type="ORF">ACFPOU_10090</name>
</gene>